<accession>A0AAV1S4A3</accession>
<organism evidence="1 2">
    <name type="scientific">Dovyalis caffra</name>
    <dbReference type="NCBI Taxonomy" id="77055"/>
    <lineage>
        <taxon>Eukaryota</taxon>
        <taxon>Viridiplantae</taxon>
        <taxon>Streptophyta</taxon>
        <taxon>Embryophyta</taxon>
        <taxon>Tracheophyta</taxon>
        <taxon>Spermatophyta</taxon>
        <taxon>Magnoliopsida</taxon>
        <taxon>eudicotyledons</taxon>
        <taxon>Gunneridae</taxon>
        <taxon>Pentapetalae</taxon>
        <taxon>rosids</taxon>
        <taxon>fabids</taxon>
        <taxon>Malpighiales</taxon>
        <taxon>Salicaceae</taxon>
        <taxon>Flacourtieae</taxon>
        <taxon>Dovyalis</taxon>
    </lineage>
</organism>
<sequence>MSGANNDLKHIAVLAFPFATHAAPLLSLVRKLSTMAPQTKFSFFSTKQSNNKLFQNGGRLENIKPYNVNDGLPEDYVFSMENSHEPVEYFLKAVPGNFKQAMDVAGQVIGREITCIMSDAFFGLGRILHTNCTSHGCHFGLLDLVPSFCILKPI</sequence>
<dbReference type="SUPFAM" id="SSF53756">
    <property type="entry name" value="UDP-Glycosyltransferase/glycogen phosphorylase"/>
    <property type="match status" value="1"/>
</dbReference>
<dbReference type="Gene3D" id="3.40.50.2000">
    <property type="entry name" value="Glycogen Phosphorylase B"/>
    <property type="match status" value="1"/>
</dbReference>
<proteinExistence type="predicted"/>
<protein>
    <submittedName>
        <fullName evidence="1">Uncharacterized protein</fullName>
    </submittedName>
</protein>
<reference evidence="1 2" key="1">
    <citation type="submission" date="2024-01" db="EMBL/GenBank/DDBJ databases">
        <authorList>
            <person name="Waweru B."/>
        </authorList>
    </citation>
    <scope>NUCLEOTIDE SEQUENCE [LARGE SCALE GENOMIC DNA]</scope>
</reference>
<name>A0AAV1S4A3_9ROSI</name>
<evidence type="ECO:0000313" key="2">
    <source>
        <dbReference type="Proteomes" id="UP001314170"/>
    </source>
</evidence>
<dbReference type="AlphaFoldDB" id="A0AAV1S4A3"/>
<keyword evidence="2" id="KW-1185">Reference proteome</keyword>
<dbReference type="EMBL" id="CAWUPB010001164">
    <property type="protein sequence ID" value="CAK7344584.1"/>
    <property type="molecule type" value="Genomic_DNA"/>
</dbReference>
<gene>
    <name evidence="1" type="ORF">DCAF_LOCUS17855</name>
</gene>
<evidence type="ECO:0000313" key="1">
    <source>
        <dbReference type="EMBL" id="CAK7344584.1"/>
    </source>
</evidence>
<dbReference type="Proteomes" id="UP001314170">
    <property type="component" value="Unassembled WGS sequence"/>
</dbReference>
<comment type="caution">
    <text evidence="1">The sequence shown here is derived from an EMBL/GenBank/DDBJ whole genome shotgun (WGS) entry which is preliminary data.</text>
</comment>